<dbReference type="Pfam" id="PF03567">
    <property type="entry name" value="Sulfotransfer_2"/>
    <property type="match status" value="1"/>
</dbReference>
<evidence type="ECO:0000256" key="2">
    <source>
        <dbReference type="ARBA" id="ARBA00010109"/>
    </source>
</evidence>
<evidence type="ECO:0000313" key="9">
    <source>
        <dbReference type="EMBL" id="CAH1785129.1"/>
    </source>
</evidence>
<evidence type="ECO:0000256" key="6">
    <source>
        <dbReference type="ARBA" id="ARBA00023136"/>
    </source>
</evidence>
<comment type="function">
    <text evidence="8">6-O-sulfation enzyme which catalyzes the transfer of sulfate from 3'-phosphoadenosine 5'-phosphosulfate (PAPS) to position 6 of the N-sulfoglucosamine residue (GlcNS) of heparan sulfate.</text>
</comment>
<dbReference type="EC" id="2.8.2.-" evidence="8"/>
<evidence type="ECO:0000256" key="5">
    <source>
        <dbReference type="ARBA" id="ARBA00022989"/>
    </source>
</evidence>
<gene>
    <name evidence="9" type="ORF">OFUS_LOCUS11232</name>
</gene>
<comment type="subcellular location">
    <subcellularLocation>
        <location evidence="1">Membrane</location>
        <topology evidence="1">Single-pass membrane protein</topology>
    </subcellularLocation>
    <subcellularLocation>
        <location evidence="8">Membrane</location>
        <topology evidence="8">Single-pass type II membrane protein</topology>
    </subcellularLocation>
</comment>
<protein>
    <recommendedName>
        <fullName evidence="8">Heparan-sulfate 6-O-sulfotransferase</fullName>
        <ecNumber evidence="8">2.8.2.-</ecNumber>
    </recommendedName>
</protein>
<dbReference type="PANTHER" id="PTHR12812:SF0">
    <property type="entry name" value="HEPARAN-SULFATE 6-O-SULFOTRANSFERASE"/>
    <property type="match status" value="1"/>
</dbReference>
<evidence type="ECO:0000256" key="3">
    <source>
        <dbReference type="ARBA" id="ARBA00022679"/>
    </source>
</evidence>
<dbReference type="SUPFAM" id="SSF52540">
    <property type="entry name" value="P-loop containing nucleoside triphosphate hydrolases"/>
    <property type="match status" value="1"/>
</dbReference>
<keyword evidence="6 8" id="KW-0472">Membrane</keyword>
<keyword evidence="5 8" id="KW-1133">Transmembrane helix</keyword>
<proteinExistence type="inferred from homology"/>
<accession>A0A8J1XE44</accession>
<name>A0A8J1XE44_OWEFU</name>
<keyword evidence="10" id="KW-1185">Reference proteome</keyword>
<comment type="caution">
    <text evidence="9">The sequence shown here is derived from an EMBL/GenBank/DDBJ whole genome shotgun (WGS) entry which is preliminary data.</text>
</comment>
<keyword evidence="8" id="KW-0735">Signal-anchor</keyword>
<keyword evidence="7" id="KW-0325">Glycoprotein</keyword>
<evidence type="ECO:0000313" key="10">
    <source>
        <dbReference type="Proteomes" id="UP000749559"/>
    </source>
</evidence>
<dbReference type="PANTHER" id="PTHR12812">
    <property type="entry name" value="HEPARAN SULFATE 6-O-SULFOTRANSFERASE 3"/>
    <property type="match status" value="1"/>
</dbReference>
<dbReference type="EMBL" id="CAIIXF020000005">
    <property type="protein sequence ID" value="CAH1785129.1"/>
    <property type="molecule type" value="Genomic_DNA"/>
</dbReference>
<sequence>MSQLNKKSSIIANILHCFRNMVTNIMIFKRRRDALFRKIVTLLMIMLLIYLMCPGHSEIDDYRGFVLHKRYFEDWVISRSIWMNVEARSVLVFVHIPKSGGTEFGFKLCNNLYDARCNCTDNNWGACECKNHQKNTWMFSPYSVGWPCGVHASLTAHRNCVDETMKKLDYTRRNRTYFYITILRDPVLRYISEWNHQKKCTDDWYNTTKVPELDIDEFMQCVNNPANNRQTRMLSDEDAYKHLPRGPSQDEIMLRTAKKNLKLFSFFGLTEYMIESQYLFENSLGLHFAHRFGADNSKALALKRNLTETQIEDIIGLNKLDIQLYQYAKDIFFQRYKYHLDFISGYIFGRYHRI</sequence>
<dbReference type="OrthoDB" id="406981at2759"/>
<evidence type="ECO:0000256" key="1">
    <source>
        <dbReference type="ARBA" id="ARBA00004167"/>
    </source>
</evidence>
<dbReference type="GO" id="GO:0016020">
    <property type="term" value="C:membrane"/>
    <property type="evidence" value="ECO:0007669"/>
    <property type="project" value="UniProtKB-SubCell"/>
</dbReference>
<keyword evidence="3 8" id="KW-0808">Transferase</keyword>
<dbReference type="AlphaFoldDB" id="A0A8J1XE44"/>
<dbReference type="InterPro" id="IPR027417">
    <property type="entry name" value="P-loop_NTPase"/>
</dbReference>
<dbReference type="Proteomes" id="UP000749559">
    <property type="component" value="Unassembled WGS sequence"/>
</dbReference>
<keyword evidence="4 8" id="KW-0812">Transmembrane</keyword>
<reference evidence="9" key="1">
    <citation type="submission" date="2022-03" db="EMBL/GenBank/DDBJ databases">
        <authorList>
            <person name="Martin C."/>
        </authorList>
    </citation>
    <scope>NUCLEOTIDE SEQUENCE</scope>
</reference>
<feature type="transmembrane region" description="Helical" evidence="8">
    <location>
        <begin position="35"/>
        <end position="52"/>
    </location>
</feature>
<comment type="catalytic activity">
    <reaction evidence="8">
        <text>alpha-D-glucosaminyl-[heparan sulfate](n) + 3'-phosphoadenylyl sulfate = 6-sulfo-alpha-D-glucosaminyl-[heparan sulfate](n) + adenosine 3',5'-bisphosphate + H(+)</text>
        <dbReference type="Rhea" id="RHEA:56604"/>
        <dbReference type="Rhea" id="RHEA-COMP:9830"/>
        <dbReference type="Rhea" id="RHEA-COMP:14621"/>
        <dbReference type="ChEBI" id="CHEBI:15378"/>
        <dbReference type="ChEBI" id="CHEBI:58339"/>
        <dbReference type="ChEBI" id="CHEBI:58343"/>
        <dbReference type="ChEBI" id="CHEBI:58388"/>
        <dbReference type="ChEBI" id="CHEBI:140604"/>
    </reaction>
</comment>
<dbReference type="Gene3D" id="3.40.50.300">
    <property type="entry name" value="P-loop containing nucleotide triphosphate hydrolases"/>
    <property type="match status" value="1"/>
</dbReference>
<dbReference type="InterPro" id="IPR010635">
    <property type="entry name" value="Heparan_SO4-6-sulfoTrfase"/>
</dbReference>
<evidence type="ECO:0000256" key="8">
    <source>
        <dbReference type="RuleBase" id="RU364122"/>
    </source>
</evidence>
<evidence type="ECO:0000256" key="4">
    <source>
        <dbReference type="ARBA" id="ARBA00022692"/>
    </source>
</evidence>
<evidence type="ECO:0000256" key="7">
    <source>
        <dbReference type="ARBA" id="ARBA00023180"/>
    </source>
</evidence>
<comment type="similarity">
    <text evidence="2 8">Belongs to the sulfotransferase 6 family.</text>
</comment>
<dbReference type="InterPro" id="IPR005331">
    <property type="entry name" value="Sulfotransferase"/>
</dbReference>
<organism evidence="9 10">
    <name type="scientific">Owenia fusiformis</name>
    <name type="common">Polychaete worm</name>
    <dbReference type="NCBI Taxonomy" id="6347"/>
    <lineage>
        <taxon>Eukaryota</taxon>
        <taxon>Metazoa</taxon>
        <taxon>Spiralia</taxon>
        <taxon>Lophotrochozoa</taxon>
        <taxon>Annelida</taxon>
        <taxon>Polychaeta</taxon>
        <taxon>Sedentaria</taxon>
        <taxon>Canalipalpata</taxon>
        <taxon>Sabellida</taxon>
        <taxon>Oweniida</taxon>
        <taxon>Oweniidae</taxon>
        <taxon>Owenia</taxon>
    </lineage>
</organism>
<dbReference type="GO" id="GO:0017095">
    <property type="term" value="F:heparan sulfate 6-sulfotransferase activity"/>
    <property type="evidence" value="ECO:0007669"/>
    <property type="project" value="TreeGrafter"/>
</dbReference>